<organism evidence="1">
    <name type="scientific">Fagus sylvatica</name>
    <name type="common">Beechnut</name>
    <dbReference type="NCBI Taxonomy" id="28930"/>
    <lineage>
        <taxon>Eukaryota</taxon>
        <taxon>Viridiplantae</taxon>
        <taxon>Streptophyta</taxon>
        <taxon>Embryophyta</taxon>
        <taxon>Tracheophyta</taxon>
        <taxon>Spermatophyta</taxon>
        <taxon>Magnoliopsida</taxon>
        <taxon>eudicotyledons</taxon>
        <taxon>Gunneridae</taxon>
        <taxon>Pentapetalae</taxon>
        <taxon>rosids</taxon>
        <taxon>fabids</taxon>
        <taxon>Fagales</taxon>
        <taxon>Fagaceae</taxon>
        <taxon>Fagus</taxon>
    </lineage>
</organism>
<name>A0A2N9J430_FAGSY</name>
<proteinExistence type="predicted"/>
<dbReference type="InterPro" id="IPR012337">
    <property type="entry name" value="RNaseH-like_sf"/>
</dbReference>
<dbReference type="PANTHER" id="PTHR48475">
    <property type="entry name" value="RIBONUCLEASE H"/>
    <property type="match status" value="1"/>
</dbReference>
<dbReference type="PANTHER" id="PTHR48475:SF1">
    <property type="entry name" value="RNASE H TYPE-1 DOMAIN-CONTAINING PROTEIN"/>
    <property type="match status" value="1"/>
</dbReference>
<dbReference type="EMBL" id="OIVN01006358">
    <property type="protein sequence ID" value="SPD31375.1"/>
    <property type="molecule type" value="Genomic_DNA"/>
</dbReference>
<sequence>MPPTKTEKEVQGFLGKLQYISRFISRLTSKCEPIFKLLKKGEPKEWNDDCQKTFETIQEYLTNPSVLVVALMDPLKYLFKKPALTRKLSRWLILLAEFDLTYVAKKTIKGRAIAEFCASHPTNGEALNDDFPNKEILTTETSILWRMYFDGAANQYGYGIGELLVAPDGSHIPLFVKWNFPVTNNVVEYEAYILGLDALLAIEV</sequence>
<evidence type="ECO:0000313" key="1">
    <source>
        <dbReference type="EMBL" id="SPD31375.1"/>
    </source>
</evidence>
<accession>A0A2N9J430</accession>
<reference evidence="1" key="1">
    <citation type="submission" date="2018-02" db="EMBL/GenBank/DDBJ databases">
        <authorList>
            <person name="Cohen D.B."/>
            <person name="Kent A.D."/>
        </authorList>
    </citation>
    <scope>NUCLEOTIDE SEQUENCE</scope>
</reference>
<dbReference type="Gene3D" id="3.30.70.270">
    <property type="match status" value="1"/>
</dbReference>
<dbReference type="Gene3D" id="3.30.420.10">
    <property type="entry name" value="Ribonuclease H-like superfamily/Ribonuclease H"/>
    <property type="match status" value="1"/>
</dbReference>
<dbReference type="InterPro" id="IPR043128">
    <property type="entry name" value="Rev_trsase/Diguanyl_cyclase"/>
</dbReference>
<dbReference type="AlphaFoldDB" id="A0A2N9J430"/>
<dbReference type="GO" id="GO:0003676">
    <property type="term" value="F:nucleic acid binding"/>
    <property type="evidence" value="ECO:0007669"/>
    <property type="project" value="InterPro"/>
</dbReference>
<dbReference type="SUPFAM" id="SSF56672">
    <property type="entry name" value="DNA/RNA polymerases"/>
    <property type="match status" value="1"/>
</dbReference>
<dbReference type="SUPFAM" id="SSF53098">
    <property type="entry name" value="Ribonuclease H-like"/>
    <property type="match status" value="1"/>
</dbReference>
<dbReference type="InterPro" id="IPR036397">
    <property type="entry name" value="RNaseH_sf"/>
</dbReference>
<protein>
    <recommendedName>
        <fullName evidence="2">RNase H type-1 domain-containing protein</fullName>
    </recommendedName>
</protein>
<evidence type="ECO:0008006" key="2">
    <source>
        <dbReference type="Google" id="ProtNLM"/>
    </source>
</evidence>
<gene>
    <name evidence="1" type="ORF">FSB_LOCUS59257</name>
</gene>
<dbReference type="InterPro" id="IPR043502">
    <property type="entry name" value="DNA/RNA_pol_sf"/>
</dbReference>